<evidence type="ECO:0000313" key="2">
    <source>
        <dbReference type="EMBL" id="CAK8989797.1"/>
    </source>
</evidence>
<comment type="caution">
    <text evidence="2">The sequence shown here is derived from an EMBL/GenBank/DDBJ whole genome shotgun (WGS) entry which is preliminary data.</text>
</comment>
<reference evidence="2 3" key="1">
    <citation type="submission" date="2024-02" db="EMBL/GenBank/DDBJ databases">
        <authorList>
            <person name="Chen Y."/>
            <person name="Shah S."/>
            <person name="Dougan E. K."/>
            <person name="Thang M."/>
            <person name="Chan C."/>
        </authorList>
    </citation>
    <scope>NUCLEOTIDE SEQUENCE [LARGE SCALE GENOMIC DNA]</scope>
</reference>
<name>A0ABP0HIK9_9DINO</name>
<accession>A0ABP0HIK9</accession>
<feature type="region of interest" description="Disordered" evidence="1">
    <location>
        <begin position="99"/>
        <end position="130"/>
    </location>
</feature>
<protein>
    <submittedName>
        <fullName evidence="2">Uncharacterized protein</fullName>
    </submittedName>
</protein>
<feature type="non-terminal residue" evidence="2">
    <location>
        <position position="425"/>
    </location>
</feature>
<feature type="compositionally biased region" description="Basic and acidic residues" evidence="1">
    <location>
        <begin position="108"/>
        <end position="125"/>
    </location>
</feature>
<proteinExistence type="predicted"/>
<evidence type="ECO:0000313" key="3">
    <source>
        <dbReference type="Proteomes" id="UP001642464"/>
    </source>
</evidence>
<dbReference type="Proteomes" id="UP001642464">
    <property type="component" value="Unassembled WGS sequence"/>
</dbReference>
<dbReference type="EMBL" id="CAXAMM010000970">
    <property type="protein sequence ID" value="CAK8989797.1"/>
    <property type="molecule type" value="Genomic_DNA"/>
</dbReference>
<evidence type="ECO:0000256" key="1">
    <source>
        <dbReference type="SAM" id="MobiDB-lite"/>
    </source>
</evidence>
<feature type="region of interest" description="Disordered" evidence="1">
    <location>
        <begin position="143"/>
        <end position="210"/>
    </location>
</feature>
<gene>
    <name evidence="2" type="ORF">SCF082_LOCUS1970</name>
</gene>
<keyword evidence="3" id="KW-1185">Reference proteome</keyword>
<feature type="compositionally biased region" description="Acidic residues" evidence="1">
    <location>
        <begin position="151"/>
        <end position="161"/>
    </location>
</feature>
<sequence>MALRKKMVQAVAANPSARPRHEVLNVALYIEKKKTSFMEFYQDGWWQSVEDYFTEKASPDIKKKYRTFAAKKNWIKDDRGKEGVVIIEDDKRRKVRVGTNCSTSSVKTSEHETRQTRDEHFEKESAGLLNVKFNTQDGRAKEAEALGQDPTPEEQEADQQPDTDKIESDSDSDDGWNFNPKDQEEIPNAKRARAPRAKQETAGKRTGSAGAAKLLQGKQLLDTLSSMTALGMWDGTIKEKDVSNRLQKARQLSEFLEQEGSDEHVSVAKSLATSANTIEETANTLEAVQFTKPCVELQNVDGPLLDRLCNLPADCLTAVLTSASRKLVEDKGLLKDMAEDGVASGKKSEAFFMFISIGNMGMPGLSFCVLLEKGNSKCPLSCKDFLQLQNAAFMLWLDKLKALPEPAVDHMISCIPEKLWNPTYA</sequence>
<organism evidence="2 3">
    <name type="scientific">Durusdinium trenchii</name>
    <dbReference type="NCBI Taxonomy" id="1381693"/>
    <lineage>
        <taxon>Eukaryota</taxon>
        <taxon>Sar</taxon>
        <taxon>Alveolata</taxon>
        <taxon>Dinophyceae</taxon>
        <taxon>Suessiales</taxon>
        <taxon>Symbiodiniaceae</taxon>
        <taxon>Durusdinium</taxon>
    </lineage>
</organism>